<proteinExistence type="predicted"/>
<gene>
    <name evidence="1" type="ORF">C9994_01550</name>
</gene>
<comment type="caution">
    <text evidence="1">The sequence shown here is derived from an EMBL/GenBank/DDBJ whole genome shotgun (WGS) entry which is preliminary data.</text>
</comment>
<dbReference type="AlphaFoldDB" id="A0A2T4DVE1"/>
<protein>
    <submittedName>
        <fullName evidence="1">SusD/RagB family nutrient-binding outer membrane lipoprotein</fullName>
    </submittedName>
</protein>
<dbReference type="SUPFAM" id="SSF48452">
    <property type="entry name" value="TPR-like"/>
    <property type="match status" value="1"/>
</dbReference>
<name>A0A2T4DVE1_9BACT</name>
<accession>A0A2T4DVE1</accession>
<dbReference type="Gene3D" id="1.25.40.390">
    <property type="match status" value="1"/>
</dbReference>
<dbReference type="PROSITE" id="PS51257">
    <property type="entry name" value="PROKAR_LIPOPROTEIN"/>
    <property type="match status" value="1"/>
</dbReference>
<evidence type="ECO:0000313" key="2">
    <source>
        <dbReference type="Proteomes" id="UP000240608"/>
    </source>
</evidence>
<dbReference type="EMBL" id="PYVU01000007">
    <property type="protein sequence ID" value="PTB97688.1"/>
    <property type="molecule type" value="Genomic_DNA"/>
</dbReference>
<dbReference type="InterPro" id="IPR011990">
    <property type="entry name" value="TPR-like_helical_dom_sf"/>
</dbReference>
<evidence type="ECO:0000313" key="1">
    <source>
        <dbReference type="EMBL" id="PTB97688.1"/>
    </source>
</evidence>
<sequence length="486" mass="55061">MKNSIQSVFVILLIFLIGCRNHEEFQINPNSTTNANPGLLLTGIEVNAFNSIDLNAAMACRYLVNVNLVNDFQYYGWDRAGFGFYGTLRQVQKMEEEAVAFDNTNYVAIAKFFRAFVYEQITRQFGDIPFSESMRAEELLITPAYDDQKTVYLGILNLLEEANEQIDPNSDPITGDIVFNGDISKWQKLINSYRLRVLMSLSLKENDADLNIANTFNSIYSNPERYPIMQSVEDNCQYTYSEETGNTYPFWRSASITTSYILEESFINKFKDFSDPRLFVIAAPEIASAGMDEFSFDSYSGFNGSAPIDVNTTKLGLGEGSPLDDRYIEDSEAEPNLAFGFAELNFTVAEAANRGWISADPAEFYLRGIKASMQFYNINEAEVNDYLSQEGVVYNPANGLEQILTQKYLAMFLNSGWEPFYNNRRTGIPEFDTSGGGTLNQGMVPKRWMYPTSEINQNQQNLEEAIQRQFPQGDNINGVMWSIDPE</sequence>
<reference evidence="1 2" key="1">
    <citation type="submission" date="2018-03" db="EMBL/GenBank/DDBJ databases">
        <title>Cross-interface Injection: A General Nanoliter Liquid Handling Method Applied to Single Cells Genome Amplification Automated Nanoliter Liquid Handling Applied to Single Cell Multiple Displacement Amplification.</title>
        <authorList>
            <person name="Yun J."/>
            <person name="Xu P."/>
            <person name="Xu J."/>
            <person name="Dai X."/>
            <person name="Wang Y."/>
            <person name="Zheng X."/>
            <person name="Cao C."/>
            <person name="Yi Q."/>
            <person name="Zhu Y."/>
            <person name="Wang L."/>
            <person name="Dong Z."/>
            <person name="Huang Y."/>
            <person name="Huang L."/>
            <person name="Du W."/>
        </authorList>
    </citation>
    <scope>NUCLEOTIDE SEQUENCE [LARGE SCALE GENOMIC DNA]</scope>
    <source>
        <strain evidence="1 2">Z-D1-2</strain>
    </source>
</reference>
<keyword evidence="1" id="KW-0449">Lipoprotein</keyword>
<dbReference type="Pfam" id="PF12771">
    <property type="entry name" value="SusD-like_2"/>
    <property type="match status" value="1"/>
</dbReference>
<dbReference type="Proteomes" id="UP000240608">
    <property type="component" value="Unassembled WGS sequence"/>
</dbReference>
<dbReference type="InterPro" id="IPR041662">
    <property type="entry name" value="SusD-like_2"/>
</dbReference>
<organism evidence="1 2">
    <name type="scientific">Marivirga lumbricoides</name>
    <dbReference type="NCBI Taxonomy" id="1046115"/>
    <lineage>
        <taxon>Bacteria</taxon>
        <taxon>Pseudomonadati</taxon>
        <taxon>Bacteroidota</taxon>
        <taxon>Cytophagia</taxon>
        <taxon>Cytophagales</taxon>
        <taxon>Marivirgaceae</taxon>
        <taxon>Marivirga</taxon>
    </lineage>
</organism>